<dbReference type="STRING" id="1641165.XM38_14480"/>
<gene>
    <name evidence="2" type="ORF">XM38_012760</name>
</gene>
<dbReference type="InterPro" id="IPR008538">
    <property type="entry name" value="Uma2"/>
</dbReference>
<evidence type="ECO:0000259" key="1">
    <source>
        <dbReference type="Pfam" id="PF05685"/>
    </source>
</evidence>
<name>A0A1Z3HJ61_9CYAN</name>
<reference evidence="2 3" key="1">
    <citation type="journal article" date="2016" name="Biochim. Biophys. Acta">
        <title>Characterization of red-shifted phycobilisomes isolated from the chlorophyll f-containing cyanobacterium Halomicronema hongdechloris.</title>
        <authorList>
            <person name="Li Y."/>
            <person name="Lin Y."/>
            <person name="Garvey C.J."/>
            <person name="Birch D."/>
            <person name="Corkery R.W."/>
            <person name="Loughlin P.C."/>
            <person name="Scheer H."/>
            <person name="Willows R.D."/>
            <person name="Chen M."/>
        </authorList>
    </citation>
    <scope>NUCLEOTIDE SEQUENCE [LARGE SCALE GENOMIC DNA]</scope>
    <source>
        <strain evidence="2 3">C2206</strain>
    </source>
</reference>
<protein>
    <recommendedName>
        <fullName evidence="1">Putative restriction endonuclease domain-containing protein</fullName>
    </recommendedName>
</protein>
<dbReference type="PANTHER" id="PTHR35400:SF1">
    <property type="entry name" value="SLR1083 PROTEIN"/>
    <property type="match status" value="1"/>
</dbReference>
<organism evidence="2 3">
    <name type="scientific">Halomicronema hongdechloris C2206</name>
    <dbReference type="NCBI Taxonomy" id="1641165"/>
    <lineage>
        <taxon>Bacteria</taxon>
        <taxon>Bacillati</taxon>
        <taxon>Cyanobacteriota</taxon>
        <taxon>Cyanophyceae</taxon>
        <taxon>Nodosilineales</taxon>
        <taxon>Nodosilineaceae</taxon>
        <taxon>Halomicronema</taxon>
    </lineage>
</organism>
<feature type="domain" description="Putative restriction endonuclease" evidence="1">
    <location>
        <begin position="11"/>
        <end position="177"/>
    </location>
</feature>
<keyword evidence="3" id="KW-1185">Reference proteome</keyword>
<sequence>MTRTLTQWSVADYHRMIAAGLLADRRVELLNGNVVEMAPELPIHRATYRRGARYLETLLGDRAVVFTTAPITLPSNGEPQPDIAIVTPPESRYDERHPGPEDVYWVIEVSNSTLVFDLEEKATLYARDDIAEYWVVDVPNRQLWVHRHPDASIYRQVQPLASGNINPLAFPDLEIRVERLLPEK</sequence>
<dbReference type="InterPro" id="IPR011335">
    <property type="entry name" value="Restrct_endonuc-II-like"/>
</dbReference>
<dbReference type="EMBL" id="CP021983">
    <property type="protein sequence ID" value="ASC70338.1"/>
    <property type="molecule type" value="Genomic_DNA"/>
</dbReference>
<proteinExistence type="predicted"/>
<dbReference type="Proteomes" id="UP000191901">
    <property type="component" value="Chromosome"/>
</dbReference>
<dbReference type="RefSeq" id="WP_088429335.1">
    <property type="nucleotide sequence ID" value="NZ_CP021983.2"/>
</dbReference>
<dbReference type="Pfam" id="PF05685">
    <property type="entry name" value="Uma2"/>
    <property type="match status" value="1"/>
</dbReference>
<accession>A0A1Z3HJ61</accession>
<evidence type="ECO:0000313" key="3">
    <source>
        <dbReference type="Proteomes" id="UP000191901"/>
    </source>
</evidence>
<dbReference type="OrthoDB" id="509866at2"/>
<dbReference type="InterPro" id="IPR012296">
    <property type="entry name" value="Nuclease_put_TT1808"/>
</dbReference>
<dbReference type="Gene3D" id="3.90.1570.10">
    <property type="entry name" value="tt1808, chain A"/>
    <property type="match status" value="1"/>
</dbReference>
<dbReference type="AlphaFoldDB" id="A0A1Z3HJ61"/>
<dbReference type="KEGG" id="hhg:XM38_012760"/>
<dbReference type="PANTHER" id="PTHR35400">
    <property type="entry name" value="SLR1083 PROTEIN"/>
    <property type="match status" value="1"/>
</dbReference>
<dbReference type="SUPFAM" id="SSF52980">
    <property type="entry name" value="Restriction endonuclease-like"/>
    <property type="match status" value="1"/>
</dbReference>
<dbReference type="CDD" id="cd06260">
    <property type="entry name" value="DUF820-like"/>
    <property type="match status" value="1"/>
</dbReference>
<evidence type="ECO:0000313" key="2">
    <source>
        <dbReference type="EMBL" id="ASC70338.1"/>
    </source>
</evidence>